<dbReference type="Proteomes" id="UP000698242">
    <property type="component" value="Unassembled WGS sequence"/>
</dbReference>
<organism evidence="5 6">
    <name type="scientific">Profundibacterium mesophilum KAUST100406-0324</name>
    <dbReference type="NCBI Taxonomy" id="1037889"/>
    <lineage>
        <taxon>Bacteria</taxon>
        <taxon>Pseudomonadati</taxon>
        <taxon>Pseudomonadota</taxon>
        <taxon>Alphaproteobacteria</taxon>
        <taxon>Rhodobacterales</taxon>
        <taxon>Roseobacteraceae</taxon>
        <taxon>Profundibacterium</taxon>
    </lineage>
</organism>
<feature type="signal peptide" evidence="4">
    <location>
        <begin position="1"/>
        <end position="20"/>
    </location>
</feature>
<dbReference type="AlphaFoldDB" id="A0A921NP31"/>
<accession>A0A921NP31</accession>
<dbReference type="PIRSF" id="PIRSF002825">
    <property type="entry name" value="CfbpA"/>
    <property type="match status" value="1"/>
</dbReference>
<dbReference type="GO" id="GO:0030288">
    <property type="term" value="C:outer membrane-bounded periplasmic space"/>
    <property type="evidence" value="ECO:0007669"/>
    <property type="project" value="TreeGrafter"/>
</dbReference>
<dbReference type="EMBL" id="APKE01000033">
    <property type="protein sequence ID" value="KAF0674917.1"/>
    <property type="molecule type" value="Genomic_DNA"/>
</dbReference>
<feature type="chain" id="PRO_5037540684" evidence="4">
    <location>
        <begin position="21"/>
        <end position="334"/>
    </location>
</feature>
<keyword evidence="2 4" id="KW-0732">Signal</keyword>
<keyword evidence="3" id="KW-0479">Metal-binding</keyword>
<feature type="binding site" evidence="3">
    <location>
        <position position="216"/>
    </location>
    <ligand>
        <name>Fe cation</name>
        <dbReference type="ChEBI" id="CHEBI:24875"/>
    </ligand>
</feature>
<sequence>MTRSILAAALLAGTALPAMAEINIYSYRQPELIQPLLDGFTDKTGIETNVAYIDKGLTERLTAEGARSPADIILTVDIARLSEAKEAGVTQAVSSDILDENIPAALRDPEGHWFGVTYRARIVYASKDRVAEGEITTYEDLADPKWKGRICTRSGTHDYTLGLVAAMIAHDGIEATEEWARGLKANLAREPEGNDRAQVKAIWAGECDISLGNTYYMGAMLADPEQTEWANSVRIEFPTFEDGGGTHVNVSGVAMTNSAPNREEALSFMEYLASPEAQQIYAEVVNEYPAGPDTQASELVQSWGEITPDETNLQSIAEYRAEALKLMDRVDFDG</sequence>
<dbReference type="PANTHER" id="PTHR30006">
    <property type="entry name" value="THIAMINE-BINDING PERIPLASMIC PROTEIN-RELATED"/>
    <property type="match status" value="1"/>
</dbReference>
<dbReference type="GO" id="GO:0046872">
    <property type="term" value="F:metal ion binding"/>
    <property type="evidence" value="ECO:0007669"/>
    <property type="project" value="UniProtKB-KW"/>
</dbReference>
<dbReference type="Pfam" id="PF13343">
    <property type="entry name" value="SBP_bac_6"/>
    <property type="match status" value="1"/>
</dbReference>
<evidence type="ECO:0000256" key="1">
    <source>
        <dbReference type="ARBA" id="ARBA00008520"/>
    </source>
</evidence>
<dbReference type="CDD" id="cd13542">
    <property type="entry name" value="PBP2_FutA1_ilke"/>
    <property type="match status" value="1"/>
</dbReference>
<dbReference type="Gene3D" id="3.40.190.10">
    <property type="entry name" value="Periplasmic binding protein-like II"/>
    <property type="match status" value="2"/>
</dbReference>
<protein>
    <submittedName>
        <fullName evidence="5">ABC transporter substrate binding protein</fullName>
    </submittedName>
</protein>
<evidence type="ECO:0000256" key="3">
    <source>
        <dbReference type="PIRSR" id="PIRSR002825-1"/>
    </source>
</evidence>
<gene>
    <name evidence="5" type="ORF">PMES_02625</name>
</gene>
<evidence type="ECO:0000313" key="6">
    <source>
        <dbReference type="Proteomes" id="UP000698242"/>
    </source>
</evidence>
<dbReference type="PANTHER" id="PTHR30006:SF15">
    <property type="entry name" value="IRON-UTILIZATION PERIPLASMIC PROTEIN"/>
    <property type="match status" value="1"/>
</dbReference>
<dbReference type="InterPro" id="IPR026045">
    <property type="entry name" value="Ferric-bd"/>
</dbReference>
<dbReference type="RefSeq" id="WP_159966155.1">
    <property type="nucleotide sequence ID" value="NZ_APKE01000033.1"/>
</dbReference>
<evidence type="ECO:0000256" key="4">
    <source>
        <dbReference type="SAM" id="SignalP"/>
    </source>
</evidence>
<dbReference type="SUPFAM" id="SSF53850">
    <property type="entry name" value="Periplasmic binding protein-like II"/>
    <property type="match status" value="1"/>
</dbReference>
<reference evidence="5" key="1">
    <citation type="submission" date="2013-03" db="EMBL/GenBank/DDBJ databases">
        <title>Genome Sequence of the Profundibacterium mesophilum strain KAUST100406-0324T from Red Sea, a novel genus in the family Rhodobacteraceae.</title>
        <authorList>
            <person name="Essack M."/>
            <person name="Alam I."/>
            <person name="Lafi F."/>
            <person name="Alawi W."/>
            <person name="Kamanu F."/>
            <person name="Al-Suwailem A."/>
            <person name="Lee O.O."/>
            <person name="Xu Y."/>
            <person name="Bajic V."/>
            <person name="Qian P.-Y."/>
            <person name="Archer J."/>
        </authorList>
    </citation>
    <scope>NUCLEOTIDE SEQUENCE</scope>
    <source>
        <strain evidence="5">KAUST100406-0324</strain>
    </source>
</reference>
<evidence type="ECO:0000256" key="2">
    <source>
        <dbReference type="ARBA" id="ARBA00022729"/>
    </source>
</evidence>
<comment type="similarity">
    <text evidence="1">Belongs to the bacterial solute-binding protein 1 family.</text>
</comment>
<dbReference type="OrthoDB" id="9769567at2"/>
<name>A0A921NP31_9RHOB</name>
<keyword evidence="6" id="KW-1185">Reference proteome</keyword>
<keyword evidence="3" id="KW-0408">Iron</keyword>
<feature type="binding site" evidence="3">
    <location>
        <position position="215"/>
    </location>
    <ligand>
        <name>Fe cation</name>
        <dbReference type="ChEBI" id="CHEBI:24875"/>
    </ligand>
</feature>
<comment type="caution">
    <text evidence="5">The sequence shown here is derived from an EMBL/GenBank/DDBJ whole genome shotgun (WGS) entry which is preliminary data.</text>
</comment>
<proteinExistence type="inferred from homology"/>
<evidence type="ECO:0000313" key="5">
    <source>
        <dbReference type="EMBL" id="KAF0674917.1"/>
    </source>
</evidence>